<dbReference type="Gene3D" id="3.40.50.1000">
    <property type="entry name" value="HAD superfamily/HAD-like"/>
    <property type="match status" value="1"/>
</dbReference>
<evidence type="ECO:0000256" key="1">
    <source>
        <dbReference type="ARBA" id="ARBA00009589"/>
    </source>
</evidence>
<dbReference type="PANTHER" id="PTHR16504">
    <property type="entry name" value="5'(3')-DEOXYRIBONUCLEOTIDASE"/>
    <property type="match status" value="1"/>
</dbReference>
<dbReference type="InterPro" id="IPR036412">
    <property type="entry name" value="HAD-like_sf"/>
</dbReference>
<dbReference type="RefSeq" id="WP_085413364.1">
    <property type="nucleotide sequence ID" value="NZ_WAEL01000004.1"/>
</dbReference>
<evidence type="ECO:0000313" key="3">
    <source>
        <dbReference type="Proteomes" id="UP000606008"/>
    </source>
</evidence>
<dbReference type="SFLD" id="SFLDG01146">
    <property type="entry name" value="C1.2.2"/>
    <property type="match status" value="1"/>
</dbReference>
<name>A0ABX0QFJ4_9BACT</name>
<organism evidence="2 3">
    <name type="scientific">Fibrivirga algicola</name>
    <dbReference type="NCBI Taxonomy" id="2950420"/>
    <lineage>
        <taxon>Bacteria</taxon>
        <taxon>Pseudomonadati</taxon>
        <taxon>Bacteroidota</taxon>
        <taxon>Cytophagia</taxon>
        <taxon>Cytophagales</taxon>
        <taxon>Spirosomataceae</taxon>
        <taxon>Fibrivirga</taxon>
    </lineage>
</organism>
<sequence>MKKRICIDQDDVMANTHAKLVQLYLASGAPRYELAELQEKSFQELLDDTERQSIHEQIFEPGFFADIDVMPGAQEAIVALQDRYDVFVATAAMEFPNSFREKYDWLARYFPTIHWKNIIFLGDKSILGADYLIDDMPYNLHTFSGKGLLFDALHNRDETAFERVRSWTDVTNLLLF</sequence>
<dbReference type="Proteomes" id="UP000606008">
    <property type="component" value="Unassembled WGS sequence"/>
</dbReference>
<reference evidence="2" key="1">
    <citation type="submission" date="2024-05" db="EMBL/GenBank/DDBJ databases">
        <authorList>
            <person name="Jung D.-H."/>
        </authorList>
    </citation>
    <scope>NUCLEOTIDE SEQUENCE</scope>
    <source>
        <strain evidence="2">JA-25</strain>
    </source>
</reference>
<gene>
    <name evidence="2" type="ORF">F7231_13560</name>
</gene>
<dbReference type="Pfam" id="PF06941">
    <property type="entry name" value="NT5C"/>
    <property type="match status" value="1"/>
</dbReference>
<dbReference type="InterPro" id="IPR010708">
    <property type="entry name" value="5'(3')-deoxyribonucleotidase"/>
</dbReference>
<protein>
    <submittedName>
        <fullName evidence="2">5'(3')-deoxyribonucleotidase</fullName>
    </submittedName>
</protein>
<dbReference type="EMBL" id="WAEL01000004">
    <property type="protein sequence ID" value="NID11201.1"/>
    <property type="molecule type" value="Genomic_DNA"/>
</dbReference>
<dbReference type="SUPFAM" id="SSF56784">
    <property type="entry name" value="HAD-like"/>
    <property type="match status" value="1"/>
</dbReference>
<keyword evidence="3" id="KW-1185">Reference proteome</keyword>
<proteinExistence type="inferred from homology"/>
<dbReference type="Gene3D" id="1.10.40.40">
    <property type="entry name" value="Deoxyribonucleotidase, domain 2"/>
    <property type="match status" value="1"/>
</dbReference>
<dbReference type="SFLD" id="SFLDS00003">
    <property type="entry name" value="Haloacid_Dehalogenase"/>
    <property type="match status" value="1"/>
</dbReference>
<comment type="similarity">
    <text evidence="1">Belongs to the 5'(3')-deoxyribonucleotidase family.</text>
</comment>
<accession>A0ABX0QFJ4</accession>
<comment type="caution">
    <text evidence="2">The sequence shown here is derived from an EMBL/GenBank/DDBJ whole genome shotgun (WGS) entry which is preliminary data.</text>
</comment>
<dbReference type="SFLD" id="SFLDG01126">
    <property type="entry name" value="C1.2:_Nucleotidase_Like"/>
    <property type="match status" value="1"/>
</dbReference>
<dbReference type="PANTHER" id="PTHR16504:SF4">
    <property type="entry name" value="5'(3')-DEOXYRIBONUCLEOTIDASE"/>
    <property type="match status" value="1"/>
</dbReference>
<dbReference type="InterPro" id="IPR023214">
    <property type="entry name" value="HAD_sf"/>
</dbReference>
<evidence type="ECO:0000313" key="2">
    <source>
        <dbReference type="EMBL" id="NID11201.1"/>
    </source>
</evidence>